<feature type="domain" description="HTH cro/C1-type" evidence="1">
    <location>
        <begin position="15"/>
        <end position="69"/>
    </location>
</feature>
<sequence length="84" mass="9359">MKITARTPDQIGNALRRVRKAKGMTQKDVSARTNLRIATISSLENGDPGTQMRTLISVMAALDLEFVVQNRIQESRPSIEDIFS</sequence>
<dbReference type="RefSeq" id="WP_101283686.1">
    <property type="nucleotide sequence ID" value="NZ_CP024199.1"/>
</dbReference>
<evidence type="ECO:0000313" key="3">
    <source>
        <dbReference type="Proteomes" id="UP000233458"/>
    </source>
</evidence>
<reference evidence="2 3" key="1">
    <citation type="submission" date="2017-10" db="EMBL/GenBank/DDBJ databases">
        <title>Biodiversity and function of Thalassospira species in the particle-attached aromatic-hydrocarbon-degrading consortia from the surface seawater of the China South Sea.</title>
        <authorList>
            <person name="Dong C."/>
            <person name="Liu R."/>
            <person name="Shao Z."/>
        </authorList>
    </citation>
    <scope>NUCLEOTIDE SEQUENCE [LARGE SCALE GENOMIC DNA]</scope>
    <source>
        <strain evidence="2 3">CSC3H3</strain>
    </source>
</reference>
<dbReference type="SMART" id="SM00530">
    <property type="entry name" value="HTH_XRE"/>
    <property type="match status" value="1"/>
</dbReference>
<dbReference type="PROSITE" id="PS50943">
    <property type="entry name" value="HTH_CROC1"/>
    <property type="match status" value="1"/>
</dbReference>
<dbReference type="CDD" id="cd00093">
    <property type="entry name" value="HTH_XRE"/>
    <property type="match status" value="1"/>
</dbReference>
<proteinExistence type="predicted"/>
<evidence type="ECO:0000259" key="1">
    <source>
        <dbReference type="PROSITE" id="PS50943"/>
    </source>
</evidence>
<dbReference type="Pfam" id="PF01381">
    <property type="entry name" value="HTH_3"/>
    <property type="match status" value="1"/>
</dbReference>
<evidence type="ECO:0000313" key="2">
    <source>
        <dbReference type="EMBL" id="AUG51852.1"/>
    </source>
</evidence>
<accession>A0ABM6Q5Y9</accession>
<protein>
    <submittedName>
        <fullName evidence="2">Transcriptional regulator</fullName>
    </submittedName>
</protein>
<name>A0ABM6Q5Y9_9PROT</name>
<dbReference type="EMBL" id="CP024199">
    <property type="protein sequence ID" value="AUG51852.1"/>
    <property type="molecule type" value="Genomic_DNA"/>
</dbReference>
<dbReference type="SUPFAM" id="SSF47413">
    <property type="entry name" value="lambda repressor-like DNA-binding domains"/>
    <property type="match status" value="1"/>
</dbReference>
<dbReference type="Gene3D" id="1.10.260.40">
    <property type="entry name" value="lambda repressor-like DNA-binding domains"/>
    <property type="match status" value="1"/>
</dbReference>
<keyword evidence="3" id="KW-1185">Reference proteome</keyword>
<gene>
    <name evidence="2" type="ORF">CSC3H3_03320</name>
</gene>
<dbReference type="Proteomes" id="UP000233458">
    <property type="component" value="Chromosome"/>
</dbReference>
<dbReference type="InterPro" id="IPR001387">
    <property type="entry name" value="Cro/C1-type_HTH"/>
</dbReference>
<dbReference type="InterPro" id="IPR010982">
    <property type="entry name" value="Lambda_DNA-bd_dom_sf"/>
</dbReference>
<organism evidence="2 3">
    <name type="scientific">Thalassospira marina</name>
    <dbReference type="NCBI Taxonomy" id="2048283"/>
    <lineage>
        <taxon>Bacteria</taxon>
        <taxon>Pseudomonadati</taxon>
        <taxon>Pseudomonadota</taxon>
        <taxon>Alphaproteobacteria</taxon>
        <taxon>Rhodospirillales</taxon>
        <taxon>Thalassospiraceae</taxon>
        <taxon>Thalassospira</taxon>
    </lineage>
</organism>